<evidence type="ECO:0000313" key="2">
    <source>
        <dbReference type="Proteomes" id="UP000002640"/>
    </source>
</evidence>
<dbReference type="RefSeq" id="XP_009519378.1">
    <property type="nucleotide sequence ID" value="XM_009521083.1"/>
</dbReference>
<dbReference type="AlphaFoldDB" id="G4YRP9"/>
<protein>
    <recommendedName>
        <fullName evidence="3">DDE-1 domain-containing protein</fullName>
    </recommendedName>
</protein>
<dbReference type="KEGG" id="psoj:PHYSODRAFT_485322"/>
<proteinExistence type="predicted"/>
<sequence>MTVFFHFGNPSDPSELILLIDDFSCHRTDEAAAYATEIGVAALKIPPNSTSVCQPPQPRCTLQAASSRQTQFV</sequence>
<dbReference type="GeneID" id="20655868"/>
<reference evidence="1 2" key="1">
    <citation type="journal article" date="2006" name="Science">
        <title>Phytophthora genome sequences uncover evolutionary origins and mechanisms of pathogenesis.</title>
        <authorList>
            <person name="Tyler B.M."/>
            <person name="Tripathy S."/>
            <person name="Zhang X."/>
            <person name="Dehal P."/>
            <person name="Jiang R.H."/>
            <person name="Aerts A."/>
            <person name="Arredondo F.D."/>
            <person name="Baxter L."/>
            <person name="Bensasson D."/>
            <person name="Beynon J.L."/>
            <person name="Chapman J."/>
            <person name="Damasceno C.M."/>
            <person name="Dorrance A.E."/>
            <person name="Dou D."/>
            <person name="Dickerman A.W."/>
            <person name="Dubchak I.L."/>
            <person name="Garbelotto M."/>
            <person name="Gijzen M."/>
            <person name="Gordon S.G."/>
            <person name="Govers F."/>
            <person name="Grunwald N.J."/>
            <person name="Huang W."/>
            <person name="Ivors K.L."/>
            <person name="Jones R.W."/>
            <person name="Kamoun S."/>
            <person name="Krampis K."/>
            <person name="Lamour K.H."/>
            <person name="Lee M.K."/>
            <person name="McDonald W.H."/>
            <person name="Medina M."/>
            <person name="Meijer H.J."/>
            <person name="Nordberg E.K."/>
            <person name="Maclean D.J."/>
            <person name="Ospina-Giraldo M.D."/>
            <person name="Morris P.F."/>
            <person name="Phuntumart V."/>
            <person name="Putnam N.H."/>
            <person name="Rash S."/>
            <person name="Rose J.K."/>
            <person name="Sakihama Y."/>
            <person name="Salamov A.A."/>
            <person name="Savidor A."/>
            <person name="Scheuring C.F."/>
            <person name="Smith B.M."/>
            <person name="Sobral B.W."/>
            <person name="Terry A."/>
            <person name="Torto-Alalibo T.A."/>
            <person name="Win J."/>
            <person name="Xu Z."/>
            <person name="Zhang H."/>
            <person name="Grigoriev I.V."/>
            <person name="Rokhsar D.S."/>
            <person name="Boore J.L."/>
        </authorList>
    </citation>
    <scope>NUCLEOTIDE SEQUENCE [LARGE SCALE GENOMIC DNA]</scope>
    <source>
        <strain evidence="1 2">P6497</strain>
    </source>
</reference>
<evidence type="ECO:0008006" key="3">
    <source>
        <dbReference type="Google" id="ProtNLM"/>
    </source>
</evidence>
<dbReference type="InParanoid" id="G4YRP9"/>
<evidence type="ECO:0000313" key="1">
    <source>
        <dbReference type="EMBL" id="EGZ24090.1"/>
    </source>
</evidence>
<gene>
    <name evidence="1" type="ORF">PHYSODRAFT_485322</name>
</gene>
<dbReference type="EMBL" id="JH159152">
    <property type="protein sequence ID" value="EGZ24090.1"/>
    <property type="molecule type" value="Genomic_DNA"/>
</dbReference>
<keyword evidence="2" id="KW-1185">Reference proteome</keyword>
<accession>G4YRP9</accession>
<name>G4YRP9_PHYSP</name>
<dbReference type="Proteomes" id="UP000002640">
    <property type="component" value="Unassembled WGS sequence"/>
</dbReference>
<organism evidence="1 2">
    <name type="scientific">Phytophthora sojae (strain P6497)</name>
    <name type="common">Soybean stem and root rot agent</name>
    <name type="synonym">Phytophthora megasperma f. sp. glycines</name>
    <dbReference type="NCBI Taxonomy" id="1094619"/>
    <lineage>
        <taxon>Eukaryota</taxon>
        <taxon>Sar</taxon>
        <taxon>Stramenopiles</taxon>
        <taxon>Oomycota</taxon>
        <taxon>Peronosporomycetes</taxon>
        <taxon>Peronosporales</taxon>
        <taxon>Peronosporaceae</taxon>
        <taxon>Phytophthora</taxon>
    </lineage>
</organism>